<dbReference type="InterPro" id="IPR015500">
    <property type="entry name" value="Peptidase_S8_subtilisin-rel"/>
</dbReference>
<keyword evidence="6" id="KW-1133">Transmembrane helix</keyword>
<feature type="transmembrane region" description="Helical" evidence="6">
    <location>
        <begin position="486"/>
        <end position="505"/>
    </location>
</feature>
<feature type="compositionally biased region" description="Low complexity" evidence="5">
    <location>
        <begin position="134"/>
        <end position="145"/>
    </location>
</feature>
<feature type="compositionally biased region" description="Pro residues" evidence="5">
    <location>
        <begin position="121"/>
        <end position="133"/>
    </location>
</feature>
<evidence type="ECO:0000259" key="8">
    <source>
        <dbReference type="Pfam" id="PF00082"/>
    </source>
</evidence>
<protein>
    <recommendedName>
        <fullName evidence="8">Peptidase S8/S53 domain-containing protein</fullName>
    </recommendedName>
</protein>
<evidence type="ECO:0000313" key="10">
    <source>
        <dbReference type="Proteomes" id="UP001500618"/>
    </source>
</evidence>
<evidence type="ECO:0000256" key="2">
    <source>
        <dbReference type="ARBA" id="ARBA00022801"/>
    </source>
</evidence>
<name>A0ABN2HCR4_9ACTN</name>
<proteinExistence type="inferred from homology"/>
<dbReference type="CDD" id="cd00306">
    <property type="entry name" value="Peptidases_S8_S53"/>
    <property type="match status" value="1"/>
</dbReference>
<dbReference type="Proteomes" id="UP001500618">
    <property type="component" value="Unassembled WGS sequence"/>
</dbReference>
<keyword evidence="3" id="KW-0720">Serine protease</keyword>
<comment type="similarity">
    <text evidence="4">Belongs to the peptidase S8 family.</text>
</comment>
<feature type="chain" id="PRO_5047080716" description="Peptidase S8/S53 domain-containing protein" evidence="7">
    <location>
        <begin position="33"/>
        <end position="598"/>
    </location>
</feature>
<dbReference type="PANTHER" id="PTHR42884:SF14">
    <property type="entry name" value="NEUROENDOCRINE CONVERTASE 1"/>
    <property type="match status" value="1"/>
</dbReference>
<keyword evidence="2" id="KW-0378">Hydrolase</keyword>
<reference evidence="9 10" key="1">
    <citation type="journal article" date="2019" name="Int. J. Syst. Evol. Microbiol.">
        <title>The Global Catalogue of Microorganisms (GCM) 10K type strain sequencing project: providing services to taxonomists for standard genome sequencing and annotation.</title>
        <authorList>
            <consortium name="The Broad Institute Genomics Platform"/>
            <consortium name="The Broad Institute Genome Sequencing Center for Infectious Disease"/>
            <person name="Wu L."/>
            <person name="Ma J."/>
        </authorList>
    </citation>
    <scope>NUCLEOTIDE SEQUENCE [LARGE SCALE GENOMIC DNA]</scope>
    <source>
        <strain evidence="9 10">JCM 14718</strain>
    </source>
</reference>
<feature type="compositionally biased region" description="Pro residues" evidence="5">
    <location>
        <begin position="151"/>
        <end position="168"/>
    </location>
</feature>
<dbReference type="SUPFAM" id="SSF52743">
    <property type="entry name" value="Subtilisin-like"/>
    <property type="match status" value="1"/>
</dbReference>
<gene>
    <name evidence="9" type="ORF">GCM10009765_38820</name>
</gene>
<accession>A0ABN2HCR4</accession>
<dbReference type="Gene3D" id="3.40.50.200">
    <property type="entry name" value="Peptidase S8/S53 domain"/>
    <property type="match status" value="1"/>
</dbReference>
<feature type="signal peptide" evidence="7">
    <location>
        <begin position="1"/>
        <end position="32"/>
    </location>
</feature>
<keyword evidence="1" id="KW-0645">Protease</keyword>
<dbReference type="Pfam" id="PF00082">
    <property type="entry name" value="Peptidase_S8"/>
    <property type="match status" value="1"/>
</dbReference>
<sequence>MSASGPRRAAGRTVFGLVTALAVVMLSSPAVADPDSSQYVKYYTVTGTYQGSPENLSELAQRFLGTANRSGDIYNLNVGRSQGDGGKLAKANDSLHQGWEMVLPWDAVGAGVQYGLLPAGGPPPAAAPGPGSSPPANGQPVPKSGPGSGAKPPPGNPGALPTAPPPKPVNLGGHCAAAASSTSPSNWAALRLAPNQAWSRTRGKGQLVAIVDSGADGSLPQLAGHIAIGADVVSGSGRGNTDCLGSGTGMAGIVVAQAAGGSTMSGVAPDATVLPVRVVTTTPTATPANEAAAIQVAVSAGAGVIALGSYVNVNDPAVAKAIAAAVGRDIVVVLAAGTSGSTNPALAGAKAATLRVGGVGVDGSLAAAYQVGTVNVVAPGMNVSTLGITGTGTVPANGTQFSVAFVAAEVALVRAALPGLSAVQVVHRVEVTADRMSSGAVPDSHYGFGMINPAESVTRALPEERQSISPPTERFGTSVVAAGDRITAVIIVTIVGIVSAVLLFFRVRRLIRPVADDVVADPRPTPPPPPAAPVPAPAPVTQPVMQPVMQPAIQPTQQPVMQPTVQSTLQPTMQPNMQPAGVPMAPAGVPHPPEAGAF</sequence>
<dbReference type="PROSITE" id="PS51892">
    <property type="entry name" value="SUBTILASE"/>
    <property type="match status" value="1"/>
</dbReference>
<dbReference type="EMBL" id="BAAANY010000013">
    <property type="protein sequence ID" value="GAA1685749.1"/>
    <property type="molecule type" value="Genomic_DNA"/>
</dbReference>
<feature type="compositionally biased region" description="Pro residues" evidence="5">
    <location>
        <begin position="523"/>
        <end position="540"/>
    </location>
</feature>
<organism evidence="9 10">
    <name type="scientific">Fodinicola feengrottensis</name>
    <dbReference type="NCBI Taxonomy" id="435914"/>
    <lineage>
        <taxon>Bacteria</taxon>
        <taxon>Bacillati</taxon>
        <taxon>Actinomycetota</taxon>
        <taxon>Actinomycetes</taxon>
        <taxon>Mycobacteriales</taxon>
        <taxon>Fodinicola</taxon>
    </lineage>
</organism>
<feature type="region of interest" description="Disordered" evidence="5">
    <location>
        <begin position="519"/>
        <end position="542"/>
    </location>
</feature>
<feature type="region of interest" description="Disordered" evidence="5">
    <location>
        <begin position="121"/>
        <end position="185"/>
    </location>
</feature>
<evidence type="ECO:0000256" key="4">
    <source>
        <dbReference type="PROSITE-ProRule" id="PRU01240"/>
    </source>
</evidence>
<evidence type="ECO:0000313" key="9">
    <source>
        <dbReference type="EMBL" id="GAA1685749.1"/>
    </source>
</evidence>
<feature type="domain" description="Peptidase S8/S53" evidence="8">
    <location>
        <begin position="203"/>
        <end position="449"/>
    </location>
</feature>
<comment type="caution">
    <text evidence="4">Lacks conserved residue(s) required for the propagation of feature annotation.</text>
</comment>
<dbReference type="PRINTS" id="PR00723">
    <property type="entry name" value="SUBTILISIN"/>
</dbReference>
<dbReference type="PANTHER" id="PTHR42884">
    <property type="entry name" value="PROPROTEIN CONVERTASE SUBTILISIN/KEXIN-RELATED"/>
    <property type="match status" value="1"/>
</dbReference>
<evidence type="ECO:0000256" key="1">
    <source>
        <dbReference type="ARBA" id="ARBA00022670"/>
    </source>
</evidence>
<dbReference type="InterPro" id="IPR036852">
    <property type="entry name" value="Peptidase_S8/S53_dom_sf"/>
</dbReference>
<evidence type="ECO:0000256" key="7">
    <source>
        <dbReference type="SAM" id="SignalP"/>
    </source>
</evidence>
<evidence type="ECO:0000256" key="6">
    <source>
        <dbReference type="SAM" id="Phobius"/>
    </source>
</evidence>
<evidence type="ECO:0000256" key="5">
    <source>
        <dbReference type="SAM" id="MobiDB-lite"/>
    </source>
</evidence>
<comment type="caution">
    <text evidence="9">The sequence shown here is derived from an EMBL/GenBank/DDBJ whole genome shotgun (WGS) entry which is preliminary data.</text>
</comment>
<keyword evidence="6" id="KW-0472">Membrane</keyword>
<keyword evidence="6" id="KW-0812">Transmembrane</keyword>
<keyword evidence="7" id="KW-0732">Signal</keyword>
<evidence type="ECO:0000256" key="3">
    <source>
        <dbReference type="ARBA" id="ARBA00022825"/>
    </source>
</evidence>
<keyword evidence="10" id="KW-1185">Reference proteome</keyword>
<dbReference type="InterPro" id="IPR000209">
    <property type="entry name" value="Peptidase_S8/S53_dom"/>
</dbReference>
<dbReference type="RefSeq" id="WP_344311638.1">
    <property type="nucleotide sequence ID" value="NZ_BAAANY010000013.1"/>
</dbReference>